<feature type="repeat" description="PPR" evidence="3">
    <location>
        <begin position="457"/>
        <end position="491"/>
    </location>
</feature>
<proteinExistence type="inferred from homology"/>
<evidence type="ECO:0000313" key="5">
    <source>
        <dbReference type="EMBL" id="KAJ8450549.1"/>
    </source>
</evidence>
<dbReference type="AlphaFoldDB" id="A0A9Q1KX70"/>
<comment type="caution">
    <text evidence="5">The sequence shown here is derived from an EMBL/GenBank/DDBJ whole genome shotgun (WGS) entry which is preliminary data.</text>
</comment>
<dbReference type="OrthoDB" id="185373at2759"/>
<name>A0A9Q1KX70_9CARY</name>
<evidence type="ECO:0000256" key="1">
    <source>
        <dbReference type="ARBA" id="ARBA00007626"/>
    </source>
</evidence>
<dbReference type="InterPro" id="IPR050667">
    <property type="entry name" value="PPR-containing_protein"/>
</dbReference>
<accession>A0A9Q1KX70</accession>
<dbReference type="Proteomes" id="UP001153076">
    <property type="component" value="Unassembled WGS sequence"/>
</dbReference>
<evidence type="ECO:0000256" key="3">
    <source>
        <dbReference type="PROSITE-ProRule" id="PRU00708"/>
    </source>
</evidence>
<feature type="repeat" description="PPR" evidence="3">
    <location>
        <begin position="422"/>
        <end position="456"/>
    </location>
</feature>
<dbReference type="PANTHER" id="PTHR47939">
    <property type="entry name" value="MEMBRANE-ASSOCIATED SALT-INDUCIBLE PROTEIN-LIKE"/>
    <property type="match status" value="1"/>
</dbReference>
<dbReference type="PANTHER" id="PTHR47939:SF10">
    <property type="entry name" value="PENTACOTRIPEPTIDE-REPEAT REGION OF PRORP DOMAIN-CONTAINING PROTEIN"/>
    <property type="match status" value="1"/>
</dbReference>
<feature type="repeat" description="PPR" evidence="3">
    <location>
        <begin position="527"/>
        <end position="562"/>
    </location>
</feature>
<feature type="repeat" description="PPR" evidence="3">
    <location>
        <begin position="246"/>
        <end position="280"/>
    </location>
</feature>
<keyword evidence="2" id="KW-0677">Repeat</keyword>
<sequence length="616" mass="68984">MWRSIASRCSVTRHLGKKLFSLKRRPPSQVPSKTLASSDCTSHFPRTRKFHHQDYRFFSHSSASEFENETHDHTSSSEELELETGGACDDEIQTHDDSFSETFGLNPDIDGVSENNDAQMGGLSSNDQEMERVSEEPLMGIDVGKLENVLSLLQSTVDESLEFSLDNMGLGLNEEFVVRVLETPLIPGEHLIRFFKWAFSKSEFEVTSSVLGVLARAICNEPKRKDAYALWDFVKEIGEKESGVLSAEILNQLISVFSKLGKGKAAFEVFGKFEEFGCVPNSDTYYLTIEALSRRAFSDWAVSVCQKMLDAGILPESEKIGNIISFLCKGRRDKEAHAVYLAANGKNRYPPQRPVNFLISCLSKGDDTVHLAQQMLYDLSVEIRKHAVSPFSWVVRGLCRKSDTAGAKKLLFEMIERGPPPGNAAFNSVVNALSKAGDLEDAKEMLKLMERRGLKPDVYAYSVIISGYAKGGLMEEACKVLSEAREKHQKLHPVTFHSIIRGYCKLEEFDQALKLLSEMKGYGVEANVDEYNKLIQSLCLKALDWQTAEKLLEEMKDKGLHLPVWGLMGSKIGTEQAHELLEPEKEEGEGQSIMNSVCSSTRMPSLMLFFKVHTLK</sequence>
<gene>
    <name evidence="5" type="ORF">Cgig2_020186</name>
</gene>
<feature type="region of interest" description="Disordered" evidence="4">
    <location>
        <begin position="63"/>
        <end position="84"/>
    </location>
</feature>
<keyword evidence="6" id="KW-1185">Reference proteome</keyword>
<feature type="repeat" description="PPR" evidence="3">
    <location>
        <begin position="387"/>
        <end position="421"/>
    </location>
</feature>
<evidence type="ECO:0000256" key="4">
    <source>
        <dbReference type="SAM" id="MobiDB-lite"/>
    </source>
</evidence>
<dbReference type="PROSITE" id="PS51375">
    <property type="entry name" value="PPR"/>
    <property type="match status" value="6"/>
</dbReference>
<protein>
    <recommendedName>
        <fullName evidence="7">Pentatricopeptide repeat-containing protein</fullName>
    </recommendedName>
</protein>
<comment type="similarity">
    <text evidence="1">Belongs to the PPR family. P subfamily.</text>
</comment>
<dbReference type="InterPro" id="IPR011990">
    <property type="entry name" value="TPR-like_helical_dom_sf"/>
</dbReference>
<dbReference type="InterPro" id="IPR002885">
    <property type="entry name" value="PPR_rpt"/>
</dbReference>
<dbReference type="Pfam" id="PF13812">
    <property type="entry name" value="PPR_3"/>
    <property type="match status" value="1"/>
</dbReference>
<reference evidence="5" key="1">
    <citation type="submission" date="2022-04" db="EMBL/GenBank/DDBJ databases">
        <title>Carnegiea gigantea Genome sequencing and assembly v2.</title>
        <authorList>
            <person name="Copetti D."/>
            <person name="Sanderson M.J."/>
            <person name="Burquez A."/>
            <person name="Wojciechowski M.F."/>
        </authorList>
    </citation>
    <scope>NUCLEOTIDE SEQUENCE</scope>
    <source>
        <strain evidence="5">SGP5-SGP5p</strain>
        <tissue evidence="5">Aerial part</tissue>
    </source>
</reference>
<evidence type="ECO:0000256" key="2">
    <source>
        <dbReference type="ARBA" id="ARBA00022737"/>
    </source>
</evidence>
<dbReference type="Pfam" id="PF13041">
    <property type="entry name" value="PPR_2"/>
    <property type="match status" value="2"/>
</dbReference>
<evidence type="ECO:0000313" key="6">
    <source>
        <dbReference type="Proteomes" id="UP001153076"/>
    </source>
</evidence>
<evidence type="ECO:0008006" key="7">
    <source>
        <dbReference type="Google" id="ProtNLM"/>
    </source>
</evidence>
<dbReference type="EMBL" id="JAKOGI010000014">
    <property type="protein sequence ID" value="KAJ8450549.1"/>
    <property type="molecule type" value="Genomic_DNA"/>
</dbReference>
<dbReference type="NCBIfam" id="TIGR00756">
    <property type="entry name" value="PPR"/>
    <property type="match status" value="4"/>
</dbReference>
<dbReference type="Pfam" id="PF01535">
    <property type="entry name" value="PPR"/>
    <property type="match status" value="1"/>
</dbReference>
<organism evidence="5 6">
    <name type="scientific">Carnegiea gigantea</name>
    <dbReference type="NCBI Taxonomy" id="171969"/>
    <lineage>
        <taxon>Eukaryota</taxon>
        <taxon>Viridiplantae</taxon>
        <taxon>Streptophyta</taxon>
        <taxon>Embryophyta</taxon>
        <taxon>Tracheophyta</taxon>
        <taxon>Spermatophyta</taxon>
        <taxon>Magnoliopsida</taxon>
        <taxon>eudicotyledons</taxon>
        <taxon>Gunneridae</taxon>
        <taxon>Pentapetalae</taxon>
        <taxon>Caryophyllales</taxon>
        <taxon>Cactineae</taxon>
        <taxon>Cactaceae</taxon>
        <taxon>Cactoideae</taxon>
        <taxon>Echinocereeae</taxon>
        <taxon>Carnegiea</taxon>
    </lineage>
</organism>
<feature type="repeat" description="PPR" evidence="3">
    <location>
        <begin position="492"/>
        <end position="526"/>
    </location>
</feature>
<dbReference type="Gene3D" id="1.25.40.10">
    <property type="entry name" value="Tetratricopeptide repeat domain"/>
    <property type="match status" value="3"/>
</dbReference>